<dbReference type="SUPFAM" id="SSF55166">
    <property type="entry name" value="Hedgehog/DD-peptidase"/>
    <property type="match status" value="1"/>
</dbReference>
<accession>A0ABS2RG03</accession>
<dbReference type="Gene3D" id="3.30.1380.10">
    <property type="match status" value="1"/>
</dbReference>
<evidence type="ECO:0000313" key="2">
    <source>
        <dbReference type="EMBL" id="MBM7797897.1"/>
    </source>
</evidence>
<dbReference type="Pfam" id="PF13539">
    <property type="entry name" value="Peptidase_M15_4"/>
    <property type="match status" value="1"/>
</dbReference>
<comment type="caution">
    <text evidence="2">The sequence shown here is derived from an EMBL/GenBank/DDBJ whole genome shotgun (WGS) entry which is preliminary data.</text>
</comment>
<dbReference type="Proteomes" id="UP000704762">
    <property type="component" value="Unassembled WGS sequence"/>
</dbReference>
<dbReference type="RefSeq" id="WP_204916524.1">
    <property type="nucleotide sequence ID" value="NZ_BAAAQP010000011.1"/>
</dbReference>
<dbReference type="InterPro" id="IPR009045">
    <property type="entry name" value="Zn_M74/Hedgehog-like"/>
</dbReference>
<dbReference type="EMBL" id="JAFBCF010000001">
    <property type="protein sequence ID" value="MBM7797897.1"/>
    <property type="molecule type" value="Genomic_DNA"/>
</dbReference>
<dbReference type="InterPro" id="IPR039561">
    <property type="entry name" value="Peptidase_M15C"/>
</dbReference>
<organism evidence="2 3">
    <name type="scientific">Microlunatus panaciterrae</name>
    <dbReference type="NCBI Taxonomy" id="400768"/>
    <lineage>
        <taxon>Bacteria</taxon>
        <taxon>Bacillati</taxon>
        <taxon>Actinomycetota</taxon>
        <taxon>Actinomycetes</taxon>
        <taxon>Propionibacteriales</taxon>
        <taxon>Propionibacteriaceae</taxon>
        <taxon>Microlunatus</taxon>
    </lineage>
</organism>
<name>A0ABS2RG03_9ACTN</name>
<evidence type="ECO:0000313" key="3">
    <source>
        <dbReference type="Proteomes" id="UP000704762"/>
    </source>
</evidence>
<sequence>MQQSTVEEAAAESVTLKITAGGTPQPGKFFSDIGYFDISGTVSSGKAGERVEIYWYRVASKEWRRSLVLTTTDGGAFSGRQLVGHWELGLRFRATLGGNPAASEVVSSNEVKVDVRISYVRLNPIANVDALKSRRVTGYVYPARPGVSIHIDLKGADGYRLLMRATTDAAGTFSATFTQGTGELRSYRLRSGYVATNRGGDVVSPSRSFRRVAALNAVVTRTTAAEVAKTYRSGCPVGPSKLSTITMNYYGMSDQRMHRGVLIIRSSLTDEVIRGFAQALAHRYPVRKMNNPNVYGGNDPVQMEANNTSGFNCRKVVGNPYAQSPHSYGIAIDVNTVQNPYRDVNGRWWPKNGRSYVDRSPRRYGMLVYDSYLTRQLRKDDFFWGGLWSPGRDYQHFQYDR</sequence>
<feature type="domain" description="Peptidase M15C" evidence="1">
    <location>
        <begin position="322"/>
        <end position="399"/>
    </location>
</feature>
<keyword evidence="3" id="KW-1185">Reference proteome</keyword>
<reference evidence="2 3" key="1">
    <citation type="submission" date="2021-01" db="EMBL/GenBank/DDBJ databases">
        <title>Sequencing the genomes of 1000 actinobacteria strains.</title>
        <authorList>
            <person name="Klenk H.-P."/>
        </authorList>
    </citation>
    <scope>NUCLEOTIDE SEQUENCE [LARGE SCALE GENOMIC DNA]</scope>
    <source>
        <strain evidence="2 3">DSM 18662</strain>
    </source>
</reference>
<protein>
    <recommendedName>
        <fullName evidence="1">Peptidase M15C domain-containing protein</fullName>
    </recommendedName>
</protein>
<evidence type="ECO:0000259" key="1">
    <source>
        <dbReference type="Pfam" id="PF13539"/>
    </source>
</evidence>
<gene>
    <name evidence="2" type="ORF">JOE57_000818</name>
</gene>
<proteinExistence type="predicted"/>